<dbReference type="PROSITE" id="PS01081">
    <property type="entry name" value="HTH_TETR_1"/>
    <property type="match status" value="1"/>
</dbReference>
<keyword evidence="7" id="KW-1185">Reference proteome</keyword>
<evidence type="ECO:0000256" key="3">
    <source>
        <dbReference type="ARBA" id="ARBA00023163"/>
    </source>
</evidence>
<evidence type="ECO:0000313" key="6">
    <source>
        <dbReference type="EMBL" id="RXJ44658.1"/>
    </source>
</evidence>
<feature type="domain" description="HTH tetR-type" evidence="5">
    <location>
        <begin position="14"/>
        <end position="74"/>
    </location>
</feature>
<dbReference type="InterPro" id="IPR001647">
    <property type="entry name" value="HTH_TetR"/>
</dbReference>
<sequence length="217" mass="25207">MNKIMDQESVEKKISNKELILRKAYGLFLKKGYQSVSIKDIMEASNLSKGGIYHHFENKEGILREVLDQYFFKTLSIDKSIFEGLSFKDRIEMIYKLGVGLFAMVESMGKNGIKYPIQRLFHFQLECENFPEMRKEFSNTSIAYAKIVQDIVYEGIQNGEVKSELDPEILSYQIIGMIEGIAIHNSTVKQDIENMLMRKYEKVFNSYFNFICPKSKA</sequence>
<evidence type="ECO:0000256" key="2">
    <source>
        <dbReference type="ARBA" id="ARBA00023125"/>
    </source>
</evidence>
<dbReference type="Pfam" id="PF00440">
    <property type="entry name" value="TetR_N"/>
    <property type="match status" value="1"/>
</dbReference>
<protein>
    <submittedName>
        <fullName evidence="6">TetR/AcrR family transcriptional regulator</fullName>
    </submittedName>
</protein>
<dbReference type="RefSeq" id="WP_129018704.1">
    <property type="nucleotide sequence ID" value="NZ_SDDZ01000015.1"/>
</dbReference>
<keyword evidence="1" id="KW-0805">Transcription regulation</keyword>
<dbReference type="SUPFAM" id="SSF48498">
    <property type="entry name" value="Tetracyclin repressor-like, C-terminal domain"/>
    <property type="match status" value="1"/>
</dbReference>
<gene>
    <name evidence="6" type="ORF">ESZ48_17015</name>
</gene>
<dbReference type="Proteomes" id="UP000289792">
    <property type="component" value="Unassembled WGS sequence"/>
</dbReference>
<dbReference type="PROSITE" id="PS50977">
    <property type="entry name" value="HTH_TETR_2"/>
    <property type="match status" value="1"/>
</dbReference>
<dbReference type="GO" id="GO:0003677">
    <property type="term" value="F:DNA binding"/>
    <property type="evidence" value="ECO:0007669"/>
    <property type="project" value="UniProtKB-UniRule"/>
</dbReference>
<evidence type="ECO:0000313" key="7">
    <source>
        <dbReference type="Proteomes" id="UP000289792"/>
    </source>
</evidence>
<dbReference type="OrthoDB" id="9798857at2"/>
<dbReference type="Gene3D" id="1.10.357.10">
    <property type="entry name" value="Tetracycline Repressor, domain 2"/>
    <property type="match status" value="1"/>
</dbReference>
<evidence type="ECO:0000256" key="1">
    <source>
        <dbReference type="ARBA" id="ARBA00023015"/>
    </source>
</evidence>
<dbReference type="InterPro" id="IPR036271">
    <property type="entry name" value="Tet_transcr_reg_TetR-rel_C_sf"/>
</dbReference>
<dbReference type="PANTHER" id="PTHR47506:SF6">
    <property type="entry name" value="HTH-TYPE TRANSCRIPTIONAL REPRESSOR NEMR"/>
    <property type="match status" value="1"/>
</dbReference>
<evidence type="ECO:0000259" key="5">
    <source>
        <dbReference type="PROSITE" id="PS50977"/>
    </source>
</evidence>
<dbReference type="PRINTS" id="PR00455">
    <property type="entry name" value="HTHTETR"/>
</dbReference>
<evidence type="ECO:0000256" key="4">
    <source>
        <dbReference type="PROSITE-ProRule" id="PRU00335"/>
    </source>
</evidence>
<dbReference type="PANTHER" id="PTHR47506">
    <property type="entry name" value="TRANSCRIPTIONAL REGULATORY PROTEIN"/>
    <property type="match status" value="1"/>
</dbReference>
<dbReference type="EMBL" id="SDDZ01000015">
    <property type="protein sequence ID" value="RXJ44658.1"/>
    <property type="molecule type" value="Genomic_DNA"/>
</dbReference>
<organism evidence="6 7">
    <name type="scientific">Gelidibacter gilvus</name>
    <dbReference type="NCBI Taxonomy" id="59602"/>
    <lineage>
        <taxon>Bacteria</taxon>
        <taxon>Pseudomonadati</taxon>
        <taxon>Bacteroidota</taxon>
        <taxon>Flavobacteriia</taxon>
        <taxon>Flavobacteriales</taxon>
        <taxon>Flavobacteriaceae</taxon>
        <taxon>Gelidibacter</taxon>
    </lineage>
</organism>
<dbReference type="SUPFAM" id="SSF46689">
    <property type="entry name" value="Homeodomain-like"/>
    <property type="match status" value="1"/>
</dbReference>
<keyword evidence="2 4" id="KW-0238">DNA-binding</keyword>
<accession>A0A4Q0XBW7</accession>
<keyword evidence="3" id="KW-0804">Transcription</keyword>
<comment type="caution">
    <text evidence="6">The sequence shown here is derived from an EMBL/GenBank/DDBJ whole genome shotgun (WGS) entry which is preliminary data.</text>
</comment>
<proteinExistence type="predicted"/>
<dbReference type="InterPro" id="IPR023772">
    <property type="entry name" value="DNA-bd_HTH_TetR-type_CS"/>
</dbReference>
<name>A0A4Q0XBW7_9FLAO</name>
<feature type="DNA-binding region" description="H-T-H motif" evidence="4">
    <location>
        <begin position="37"/>
        <end position="56"/>
    </location>
</feature>
<reference evidence="6 7" key="1">
    <citation type="submission" date="2019-01" db="EMBL/GenBank/DDBJ databases">
        <title>Genome sequence of the Antarctic species Gelidibacter gilvus ACAM 158(T).</title>
        <authorList>
            <person name="Bowman J.P."/>
        </authorList>
    </citation>
    <scope>NUCLEOTIDE SEQUENCE [LARGE SCALE GENOMIC DNA]</scope>
    <source>
        <strain evidence="6 7">IC158</strain>
    </source>
</reference>
<dbReference type="AlphaFoldDB" id="A0A4Q0XBW7"/>
<dbReference type="InterPro" id="IPR009057">
    <property type="entry name" value="Homeodomain-like_sf"/>
</dbReference>